<dbReference type="RefSeq" id="WP_338292866.1">
    <property type="nucleotide sequence ID" value="NZ_AP027272.1"/>
</dbReference>
<dbReference type="Pfam" id="PF12680">
    <property type="entry name" value="SnoaL_2"/>
    <property type="match status" value="1"/>
</dbReference>
<dbReference type="Proteomes" id="UP001333710">
    <property type="component" value="Chromosome"/>
</dbReference>
<evidence type="ECO:0000259" key="1">
    <source>
        <dbReference type="Pfam" id="PF12680"/>
    </source>
</evidence>
<dbReference type="Gene3D" id="3.10.450.50">
    <property type="match status" value="1"/>
</dbReference>
<sequence>MDPISTFFSAWQLSEEDSRASTIKSVVIPEVEYHDPRTPETINSVDALCAYVGMFSANAPGWKAEVVKSDTIGKHTRVTVAFGGMGPDGKQVVQHGQYFVEVSDNHIIRMTGFVGTGEPT</sequence>
<keyword evidence="3" id="KW-1185">Reference proteome</keyword>
<dbReference type="InterPro" id="IPR032710">
    <property type="entry name" value="NTF2-like_dom_sf"/>
</dbReference>
<dbReference type="AlphaFoldDB" id="A0AA48HRY1"/>
<dbReference type="KEGG" id="pmaw:MACH26_23900"/>
<evidence type="ECO:0000313" key="3">
    <source>
        <dbReference type="Proteomes" id="UP001333710"/>
    </source>
</evidence>
<dbReference type="InterPro" id="IPR037401">
    <property type="entry name" value="SnoaL-like"/>
</dbReference>
<name>A0AA48HRY1_9ALTE</name>
<protein>
    <recommendedName>
        <fullName evidence="1">SnoaL-like domain-containing protein</fullName>
    </recommendedName>
</protein>
<dbReference type="SUPFAM" id="SSF54427">
    <property type="entry name" value="NTF2-like"/>
    <property type="match status" value="1"/>
</dbReference>
<accession>A0AA48HRY1</accession>
<dbReference type="EMBL" id="AP027272">
    <property type="protein sequence ID" value="BDX06869.1"/>
    <property type="molecule type" value="Genomic_DNA"/>
</dbReference>
<feature type="domain" description="SnoaL-like" evidence="1">
    <location>
        <begin position="17"/>
        <end position="110"/>
    </location>
</feature>
<proteinExistence type="predicted"/>
<evidence type="ECO:0000313" key="2">
    <source>
        <dbReference type="EMBL" id="BDX06869.1"/>
    </source>
</evidence>
<organism evidence="2 3">
    <name type="scientific">Planctobacterium marinum</name>
    <dbReference type="NCBI Taxonomy" id="1631968"/>
    <lineage>
        <taxon>Bacteria</taxon>
        <taxon>Pseudomonadati</taxon>
        <taxon>Pseudomonadota</taxon>
        <taxon>Gammaproteobacteria</taxon>
        <taxon>Alteromonadales</taxon>
        <taxon>Alteromonadaceae</taxon>
        <taxon>Planctobacterium</taxon>
    </lineage>
</organism>
<gene>
    <name evidence="2" type="ORF">MACH26_23900</name>
</gene>
<reference evidence="2" key="1">
    <citation type="submission" date="2023-01" db="EMBL/GenBank/DDBJ databases">
        <title>Complete genome sequence of Planctobacterium marinum strain Dej080120_11.</title>
        <authorList>
            <person name="Ueki S."/>
            <person name="Maruyama F."/>
        </authorList>
    </citation>
    <scope>NUCLEOTIDE SEQUENCE</scope>
    <source>
        <strain evidence="2">Dej080120_11</strain>
    </source>
</reference>